<name>A0AB35HQT0_TETHA</name>
<keyword evidence="2" id="KW-0808">Transferase</keyword>
<feature type="domain" description="Stealth protein CR2 conserved region 2" evidence="4">
    <location>
        <begin position="44"/>
        <end position="143"/>
    </location>
</feature>
<keyword evidence="3" id="KW-0270">Exopolysaccharide synthesis</keyword>
<proteinExistence type="inferred from homology"/>
<dbReference type="InterPro" id="IPR021520">
    <property type="entry name" value="Stealth_CR2"/>
</dbReference>
<dbReference type="Proteomes" id="UP001057280">
    <property type="component" value="Unassembled WGS sequence"/>
</dbReference>
<dbReference type="PANTHER" id="PTHR24045:SF0">
    <property type="entry name" value="N-ACETYLGLUCOSAMINE-1-PHOSPHOTRANSFERASE SUBUNITS ALPHA_BETA"/>
    <property type="match status" value="1"/>
</dbReference>
<comment type="caution">
    <text evidence="6">The sequence shown here is derived from an EMBL/GenBank/DDBJ whole genome shotgun (WGS) entry which is preliminary data.</text>
</comment>
<dbReference type="AlphaFoldDB" id="A0AB35HQT0"/>
<evidence type="ECO:0000259" key="5">
    <source>
        <dbReference type="Pfam" id="PF17101"/>
    </source>
</evidence>
<dbReference type="InterPro" id="IPR031358">
    <property type="entry name" value="Stealth_CR1"/>
</dbReference>
<comment type="similarity">
    <text evidence="1">Belongs to the stealth family.</text>
</comment>
<dbReference type="GO" id="GO:0000271">
    <property type="term" value="P:polysaccharide biosynthetic process"/>
    <property type="evidence" value="ECO:0007669"/>
    <property type="project" value="UniProtKB-KW"/>
</dbReference>
<feature type="domain" description="Stealth protein CR1 conserved region 1" evidence="5">
    <location>
        <begin position="2"/>
        <end position="29"/>
    </location>
</feature>
<evidence type="ECO:0000256" key="2">
    <source>
        <dbReference type="ARBA" id="ARBA00022679"/>
    </source>
</evidence>
<dbReference type="RefSeq" id="WP_234747743.1">
    <property type="nucleotide sequence ID" value="NZ_JACACB010000024.1"/>
</dbReference>
<evidence type="ECO:0000256" key="3">
    <source>
        <dbReference type="ARBA" id="ARBA00023169"/>
    </source>
</evidence>
<sequence length="334" mass="39794">MPKIDFVIAWVDDSDPEWLKEKEKYLKQNEPTKEFKAMTAEKIYRDWEILRFWFRAVEKYAPWVNKIFFVTYGHVPSWLNVNHEKIVIVNHTDFLPSEALPTFNSRAIETSFHKIKGLSEHFVYFNDDFFLNDFVSEEDFFKDGLPKDSAVLSPIVPNRYTTANIQVNDLEIINDYFSKRAAIKKDFKKWFSYLYGKKLLRNFIFSTFGTFVGFFEPHIPSSYLKSTFEKVWELETATLSMTTYSKFRNKNNVNQWLFRYWQIASGNFEPRNIQFGKYYQLTNDNTALFEEISLSKHKVICINDTLEGINYDKTKSDLVNTFQKKFPVKSRFEK</sequence>
<dbReference type="GO" id="GO:0016772">
    <property type="term" value="F:transferase activity, transferring phosphorus-containing groups"/>
    <property type="evidence" value="ECO:0007669"/>
    <property type="project" value="InterPro"/>
</dbReference>
<dbReference type="EMBL" id="JACACB010000024">
    <property type="protein sequence ID" value="MCO8298517.1"/>
    <property type="molecule type" value="Genomic_DNA"/>
</dbReference>
<dbReference type="InterPro" id="IPR047141">
    <property type="entry name" value="Stealth"/>
</dbReference>
<reference evidence="6" key="2">
    <citation type="journal article" date="2021" name="BMC Microbiol.">
        <title>The diversity among the species Tetragenococcus halophilus including new isolates from a lupine seed fermentation.</title>
        <authorList>
            <person name="Link T."/>
            <person name="Vogel R.F."/>
            <person name="Ehrmann M.A."/>
        </authorList>
    </citation>
    <scope>NUCLEOTIDE SEQUENCE</scope>
    <source>
        <strain evidence="6">TMW 2.2257</strain>
    </source>
</reference>
<dbReference type="Pfam" id="PF17101">
    <property type="entry name" value="Stealth_CR1"/>
    <property type="match status" value="1"/>
</dbReference>
<dbReference type="Pfam" id="PF11380">
    <property type="entry name" value="Stealth_CR2"/>
    <property type="match status" value="1"/>
</dbReference>
<evidence type="ECO:0000259" key="4">
    <source>
        <dbReference type="Pfam" id="PF11380"/>
    </source>
</evidence>
<accession>A0AB35HQT0</accession>
<evidence type="ECO:0000256" key="1">
    <source>
        <dbReference type="ARBA" id="ARBA00007583"/>
    </source>
</evidence>
<protein>
    <submittedName>
        <fullName evidence="6">Stealth CR1 domain-containing protein</fullName>
    </submittedName>
</protein>
<organism evidence="6 7">
    <name type="scientific">Tetragenococcus halophilus</name>
    <name type="common">Pediococcus halophilus</name>
    <dbReference type="NCBI Taxonomy" id="51669"/>
    <lineage>
        <taxon>Bacteria</taxon>
        <taxon>Bacillati</taxon>
        <taxon>Bacillota</taxon>
        <taxon>Bacilli</taxon>
        <taxon>Lactobacillales</taxon>
        <taxon>Enterococcaceae</taxon>
        <taxon>Tetragenococcus</taxon>
    </lineage>
</organism>
<evidence type="ECO:0000313" key="7">
    <source>
        <dbReference type="Proteomes" id="UP001057280"/>
    </source>
</evidence>
<dbReference type="PANTHER" id="PTHR24045">
    <property type="match status" value="1"/>
</dbReference>
<gene>
    <name evidence="6" type="ORF">HXW75_08530</name>
</gene>
<reference evidence="6" key="1">
    <citation type="submission" date="2020-06" db="EMBL/GenBank/DDBJ databases">
        <authorList>
            <person name="Link T."/>
            <person name="Ehrmann M."/>
        </authorList>
    </citation>
    <scope>NUCLEOTIDE SEQUENCE</scope>
    <source>
        <strain evidence="6">TMW 2.2257</strain>
    </source>
</reference>
<evidence type="ECO:0000313" key="6">
    <source>
        <dbReference type="EMBL" id="MCO8298517.1"/>
    </source>
</evidence>